<dbReference type="InterPro" id="IPR052521">
    <property type="entry name" value="Cell_div_SPOR-domain"/>
</dbReference>
<evidence type="ECO:0000259" key="2">
    <source>
        <dbReference type="PROSITE" id="PS51724"/>
    </source>
</evidence>
<name>A0A5C6U107_9BURK</name>
<dbReference type="Proteomes" id="UP000321832">
    <property type="component" value="Unassembled WGS sequence"/>
</dbReference>
<sequence length="267" mass="28018">MRLHAPHAPHGSAVVLPASLERCRCFSEVEVGRSRRRRGDRTYASPPPSDRCCGADDGRRDRLPARVRDAAASGAGGHPHRDTPQGRLPRARDAAGTRTRRESLRIDRGLARDEAAPPAEAPRETPPVASAAPSRSPAPVAEAKKPEVPPARPAATAAAEEAARAKALLEAKAEPKTPVAKEAPATPAAREGGRFVVQAGAFADAAAAREMRAKLEKLGLKSYTQVVETSSGNRTRVRAGPYASREEAEKALAKAKAAGVGAVVLTL</sequence>
<feature type="compositionally biased region" description="Basic and acidic residues" evidence="1">
    <location>
        <begin position="79"/>
        <end position="115"/>
    </location>
</feature>
<keyword evidence="4" id="KW-1185">Reference proteome</keyword>
<feature type="domain" description="SPOR" evidence="2">
    <location>
        <begin position="189"/>
        <end position="267"/>
    </location>
</feature>
<comment type="caution">
    <text evidence="3">The sequence shown here is derived from an EMBL/GenBank/DDBJ whole genome shotgun (WGS) entry which is preliminary data.</text>
</comment>
<protein>
    <recommendedName>
        <fullName evidence="2">SPOR domain-containing protein</fullName>
    </recommendedName>
</protein>
<accession>A0A5C6U107</accession>
<dbReference type="InterPro" id="IPR007730">
    <property type="entry name" value="SPOR-like_dom"/>
</dbReference>
<feature type="compositionally biased region" description="Low complexity" evidence="1">
    <location>
        <begin position="126"/>
        <end position="141"/>
    </location>
</feature>
<feature type="region of interest" description="Disordered" evidence="1">
    <location>
        <begin position="170"/>
        <end position="189"/>
    </location>
</feature>
<dbReference type="GO" id="GO:0030428">
    <property type="term" value="C:cell septum"/>
    <property type="evidence" value="ECO:0007669"/>
    <property type="project" value="TreeGrafter"/>
</dbReference>
<dbReference type="PROSITE" id="PS51724">
    <property type="entry name" value="SPOR"/>
    <property type="match status" value="1"/>
</dbReference>
<dbReference type="GO" id="GO:0032506">
    <property type="term" value="P:cytokinetic process"/>
    <property type="evidence" value="ECO:0007669"/>
    <property type="project" value="TreeGrafter"/>
</dbReference>
<dbReference type="EMBL" id="VOPW01000001">
    <property type="protein sequence ID" value="TXC66429.1"/>
    <property type="molecule type" value="Genomic_DNA"/>
</dbReference>
<dbReference type="PANTHER" id="PTHR38687">
    <property type="entry name" value="CELL DIVISION PROTEIN DEDD-RELATED"/>
    <property type="match status" value="1"/>
</dbReference>
<reference evidence="3 4" key="1">
    <citation type="submission" date="2019-08" db="EMBL/GenBank/DDBJ databases">
        <authorList>
            <person name="Khan S.A."/>
            <person name="Jeon C.O."/>
            <person name="Jeong S.E."/>
        </authorList>
    </citation>
    <scope>NUCLEOTIDE SEQUENCE [LARGE SCALE GENOMIC DNA]</scope>
    <source>
        <strain evidence="4">IMCC1728</strain>
    </source>
</reference>
<organism evidence="3 4">
    <name type="scientific">Piscinibacter aquaticus</name>
    <dbReference type="NCBI Taxonomy" id="392597"/>
    <lineage>
        <taxon>Bacteria</taxon>
        <taxon>Pseudomonadati</taxon>
        <taxon>Pseudomonadota</taxon>
        <taxon>Betaproteobacteria</taxon>
        <taxon>Burkholderiales</taxon>
        <taxon>Sphaerotilaceae</taxon>
        <taxon>Piscinibacter</taxon>
    </lineage>
</organism>
<dbReference type="Pfam" id="PF05036">
    <property type="entry name" value="SPOR"/>
    <property type="match status" value="1"/>
</dbReference>
<dbReference type="AlphaFoldDB" id="A0A5C6U107"/>
<dbReference type="InterPro" id="IPR036680">
    <property type="entry name" value="SPOR-like_sf"/>
</dbReference>
<dbReference type="GO" id="GO:0032153">
    <property type="term" value="C:cell division site"/>
    <property type="evidence" value="ECO:0007669"/>
    <property type="project" value="TreeGrafter"/>
</dbReference>
<feature type="compositionally biased region" description="Basic and acidic residues" evidence="1">
    <location>
        <begin position="53"/>
        <end position="69"/>
    </location>
</feature>
<dbReference type="PANTHER" id="PTHR38687:SF1">
    <property type="entry name" value="CELL DIVISION PROTEIN DEDD"/>
    <property type="match status" value="1"/>
</dbReference>
<feature type="region of interest" description="Disordered" evidence="1">
    <location>
        <begin position="34"/>
        <end position="165"/>
    </location>
</feature>
<evidence type="ECO:0000313" key="3">
    <source>
        <dbReference type="EMBL" id="TXC66429.1"/>
    </source>
</evidence>
<gene>
    <name evidence="3" type="ORF">FSC37_12995</name>
</gene>
<proteinExistence type="predicted"/>
<evidence type="ECO:0000313" key="4">
    <source>
        <dbReference type="Proteomes" id="UP000321832"/>
    </source>
</evidence>
<dbReference type="GO" id="GO:0042834">
    <property type="term" value="F:peptidoglycan binding"/>
    <property type="evidence" value="ECO:0007669"/>
    <property type="project" value="InterPro"/>
</dbReference>
<dbReference type="SUPFAM" id="SSF110997">
    <property type="entry name" value="Sporulation related repeat"/>
    <property type="match status" value="1"/>
</dbReference>
<evidence type="ECO:0000256" key="1">
    <source>
        <dbReference type="SAM" id="MobiDB-lite"/>
    </source>
</evidence>
<dbReference type="Gene3D" id="3.30.70.1070">
    <property type="entry name" value="Sporulation related repeat"/>
    <property type="match status" value="1"/>
</dbReference>